<name>A0A9P4NK94_9PEZI</name>
<reference evidence="1" key="1">
    <citation type="journal article" date="2020" name="Stud. Mycol.">
        <title>101 Dothideomycetes genomes: a test case for predicting lifestyles and emergence of pathogens.</title>
        <authorList>
            <person name="Haridas S."/>
            <person name="Albert R."/>
            <person name="Binder M."/>
            <person name="Bloem J."/>
            <person name="Labutti K."/>
            <person name="Salamov A."/>
            <person name="Andreopoulos B."/>
            <person name="Baker S."/>
            <person name="Barry K."/>
            <person name="Bills G."/>
            <person name="Bluhm B."/>
            <person name="Cannon C."/>
            <person name="Castanera R."/>
            <person name="Culley D."/>
            <person name="Daum C."/>
            <person name="Ezra D."/>
            <person name="Gonzalez J."/>
            <person name="Henrissat B."/>
            <person name="Kuo A."/>
            <person name="Liang C."/>
            <person name="Lipzen A."/>
            <person name="Lutzoni F."/>
            <person name="Magnuson J."/>
            <person name="Mondo S."/>
            <person name="Nolan M."/>
            <person name="Ohm R."/>
            <person name="Pangilinan J."/>
            <person name="Park H.-J."/>
            <person name="Ramirez L."/>
            <person name="Alfaro M."/>
            <person name="Sun H."/>
            <person name="Tritt A."/>
            <person name="Yoshinaga Y."/>
            <person name="Zwiers L.-H."/>
            <person name="Turgeon B."/>
            <person name="Goodwin S."/>
            <person name="Spatafora J."/>
            <person name="Crous P."/>
            <person name="Grigoriev I."/>
        </authorList>
    </citation>
    <scope>NUCLEOTIDE SEQUENCE</scope>
    <source>
        <strain evidence="1">CBS 130266</strain>
    </source>
</reference>
<dbReference type="AlphaFoldDB" id="A0A9P4NK94"/>
<evidence type="ECO:0008006" key="3">
    <source>
        <dbReference type="Google" id="ProtNLM"/>
    </source>
</evidence>
<accession>A0A9P4NK94</accession>
<comment type="caution">
    <text evidence="1">The sequence shown here is derived from an EMBL/GenBank/DDBJ whole genome shotgun (WGS) entry which is preliminary data.</text>
</comment>
<dbReference type="Gene3D" id="3.30.710.10">
    <property type="entry name" value="Potassium Channel Kv1.1, Chain A"/>
    <property type="match status" value="1"/>
</dbReference>
<dbReference type="InterPro" id="IPR011333">
    <property type="entry name" value="SKP1/BTB/POZ_sf"/>
</dbReference>
<protein>
    <recommendedName>
        <fullName evidence="3">BTB domain-containing protein</fullName>
    </recommendedName>
</protein>
<evidence type="ECO:0000313" key="1">
    <source>
        <dbReference type="EMBL" id="KAF2424914.1"/>
    </source>
</evidence>
<evidence type="ECO:0000313" key="2">
    <source>
        <dbReference type="Proteomes" id="UP000800235"/>
    </source>
</evidence>
<keyword evidence="2" id="KW-1185">Reference proteome</keyword>
<sequence>MEHNSHIEEEMPTMQIRIDRNGDLILLAGLDKVQLLVSSKIMTLVLKVFTAMLKPNFMEGTAFTEHRNNSEIYQLPLPNDNSETLELLCNIIHHQTRHIPNDPNLVTISNLAMMADKYDCVDAIRWYAEHALKYRVNQKGITDEDVCILLVASYQLDSPEAFAVITQKLVRRAKSLMLDLPRLYSCLKDLPLEFMIELEHLRNKLWKDINNGLDVMTKIEIEDLTWRKYHSSKSEENPLFRLSILAELRHLKIWPPTVQDGNIDDTSEAVCYRCGSSKQTCPGRTRPSK</sequence>
<dbReference type="OrthoDB" id="5275938at2759"/>
<dbReference type="EMBL" id="MU007072">
    <property type="protein sequence ID" value="KAF2424914.1"/>
    <property type="molecule type" value="Genomic_DNA"/>
</dbReference>
<organism evidence="1 2">
    <name type="scientific">Tothia fuscella</name>
    <dbReference type="NCBI Taxonomy" id="1048955"/>
    <lineage>
        <taxon>Eukaryota</taxon>
        <taxon>Fungi</taxon>
        <taxon>Dikarya</taxon>
        <taxon>Ascomycota</taxon>
        <taxon>Pezizomycotina</taxon>
        <taxon>Dothideomycetes</taxon>
        <taxon>Pleosporomycetidae</taxon>
        <taxon>Venturiales</taxon>
        <taxon>Cylindrosympodiaceae</taxon>
        <taxon>Tothia</taxon>
    </lineage>
</organism>
<gene>
    <name evidence="1" type="ORF">EJ08DRAFT_408083</name>
</gene>
<proteinExistence type="predicted"/>
<dbReference type="Proteomes" id="UP000800235">
    <property type="component" value="Unassembled WGS sequence"/>
</dbReference>